<evidence type="ECO:0000313" key="2">
    <source>
        <dbReference type="EMBL" id="MBO0477296.1"/>
    </source>
</evidence>
<dbReference type="Proteomes" id="UP000664857">
    <property type="component" value="Unassembled WGS sequence"/>
</dbReference>
<comment type="caution">
    <text evidence="2">The sequence shown here is derived from an EMBL/GenBank/DDBJ whole genome shotgun (WGS) entry which is preliminary data.</text>
</comment>
<feature type="transmembrane region" description="Helical" evidence="1">
    <location>
        <begin position="139"/>
        <end position="165"/>
    </location>
</feature>
<keyword evidence="1" id="KW-0812">Transmembrane</keyword>
<evidence type="ECO:0000313" key="3">
    <source>
        <dbReference type="Proteomes" id="UP000664857"/>
    </source>
</evidence>
<reference evidence="2 3" key="1">
    <citation type="submission" date="2021-03" db="EMBL/GenBank/DDBJ databases">
        <title>Enterococcal diversity collection.</title>
        <authorList>
            <person name="Gilmore M.S."/>
            <person name="Schwartzman J."/>
            <person name="Van Tyne D."/>
            <person name="Martin M."/>
            <person name="Earl A.M."/>
            <person name="Manson A.L."/>
            <person name="Straub T."/>
            <person name="Salamzade R."/>
            <person name="Saavedra J."/>
            <person name="Lebreton F."/>
            <person name="Prichula J."/>
            <person name="Schaufler K."/>
            <person name="Gaca A."/>
            <person name="Sgardioli B."/>
            <person name="Wagenaar J."/>
            <person name="Strong T."/>
        </authorList>
    </citation>
    <scope>NUCLEOTIDE SEQUENCE [LARGE SCALE GENOMIC DNA]</scope>
    <source>
        <strain evidence="2 3">DIV0080</strain>
    </source>
</reference>
<keyword evidence="1" id="KW-0472">Membrane</keyword>
<keyword evidence="1" id="KW-1133">Transmembrane helix</keyword>
<name>A0ABS3HUE7_9ENTE</name>
<keyword evidence="3" id="KW-1185">Reference proteome</keyword>
<feature type="transmembrane region" description="Helical" evidence="1">
    <location>
        <begin position="108"/>
        <end position="133"/>
    </location>
</feature>
<accession>A0ABS3HUE7</accession>
<dbReference type="RefSeq" id="WP_206967138.1">
    <property type="nucleotide sequence ID" value="NZ_JAFLVX010000023.1"/>
</dbReference>
<gene>
    <name evidence="2" type="ORF">DOK76_09445</name>
</gene>
<proteinExistence type="predicted"/>
<feature type="transmembrane region" description="Helical" evidence="1">
    <location>
        <begin position="77"/>
        <end position="101"/>
    </location>
</feature>
<organism evidence="2 3">
    <name type="scientific">Candidatus Vagococcus giribetii</name>
    <dbReference type="NCBI Taxonomy" id="2230876"/>
    <lineage>
        <taxon>Bacteria</taxon>
        <taxon>Bacillati</taxon>
        <taxon>Bacillota</taxon>
        <taxon>Bacilli</taxon>
        <taxon>Lactobacillales</taxon>
        <taxon>Enterococcaceae</taxon>
        <taxon>Vagococcus</taxon>
    </lineage>
</organism>
<evidence type="ECO:0000256" key="1">
    <source>
        <dbReference type="SAM" id="Phobius"/>
    </source>
</evidence>
<sequence length="190" mass="20880">MTKEEFLLHLEKELKGTGVSQVTTYSDYYREMITDYMEDGFSEGEAIEKIGSIDSIVTTIKEELGIEEKPSAKKSPLIWFLLIIGAPLWGSILISIILLLLSGVLILWCAPFILGSLSFAGLITGIVSLMGLVFNTSLFYIMTQLGIGLIALGIGFLLLIGTIYLTKSVGMLSRKLVSVLQSLFSLKGWF</sequence>
<protein>
    <submittedName>
        <fullName evidence="2">DUF1700 domain-containing protein</fullName>
    </submittedName>
</protein>
<dbReference type="EMBL" id="JAFLVX010000023">
    <property type="protein sequence ID" value="MBO0477296.1"/>
    <property type="molecule type" value="Genomic_DNA"/>
</dbReference>